<dbReference type="EMBL" id="BLLF01001718">
    <property type="protein sequence ID" value="GFH20891.1"/>
    <property type="molecule type" value="Genomic_DNA"/>
</dbReference>
<reference evidence="2 3" key="1">
    <citation type="submission" date="2020-02" db="EMBL/GenBank/DDBJ databases">
        <title>Draft genome sequence of Haematococcus lacustris strain NIES-144.</title>
        <authorList>
            <person name="Morimoto D."/>
            <person name="Nakagawa S."/>
            <person name="Yoshida T."/>
            <person name="Sawayama S."/>
        </authorList>
    </citation>
    <scope>NUCLEOTIDE SEQUENCE [LARGE SCALE GENOMIC DNA]</scope>
    <source>
        <strain evidence="2 3">NIES-144</strain>
    </source>
</reference>
<evidence type="ECO:0000313" key="3">
    <source>
        <dbReference type="Proteomes" id="UP000485058"/>
    </source>
</evidence>
<organism evidence="2 3">
    <name type="scientific">Haematococcus lacustris</name>
    <name type="common">Green alga</name>
    <name type="synonym">Haematococcus pluvialis</name>
    <dbReference type="NCBI Taxonomy" id="44745"/>
    <lineage>
        <taxon>Eukaryota</taxon>
        <taxon>Viridiplantae</taxon>
        <taxon>Chlorophyta</taxon>
        <taxon>core chlorophytes</taxon>
        <taxon>Chlorophyceae</taxon>
        <taxon>CS clade</taxon>
        <taxon>Chlamydomonadales</taxon>
        <taxon>Haematococcaceae</taxon>
        <taxon>Haematococcus</taxon>
    </lineage>
</organism>
<feature type="region of interest" description="Disordered" evidence="1">
    <location>
        <begin position="273"/>
        <end position="294"/>
    </location>
</feature>
<accession>A0A699ZFD0</accession>
<feature type="compositionally biased region" description="Pro residues" evidence="1">
    <location>
        <begin position="279"/>
        <end position="292"/>
    </location>
</feature>
<name>A0A699ZFD0_HAELA</name>
<proteinExistence type="predicted"/>
<evidence type="ECO:0000256" key="1">
    <source>
        <dbReference type="SAM" id="MobiDB-lite"/>
    </source>
</evidence>
<gene>
    <name evidence="2" type="ORF">HaLaN_18094</name>
</gene>
<keyword evidence="3" id="KW-1185">Reference proteome</keyword>
<dbReference type="AlphaFoldDB" id="A0A699ZFD0"/>
<protein>
    <submittedName>
        <fullName evidence="2">Uncharacterized protein</fullName>
    </submittedName>
</protein>
<comment type="caution">
    <text evidence="2">The sequence shown here is derived from an EMBL/GenBank/DDBJ whole genome shotgun (WGS) entry which is preliminary data.</text>
</comment>
<sequence>MTTGLTAVQPADLYDELLHDFPHSAMTAQGQTVAGLTPKLTALVRMGSPLWALNQGHTFICWWGFTAIIRNDLAARNKVADVLAVVQGINKDKYLVQYQNKLKVLEVVLSNATDKFGSDRLPQAVIHDVFYYFTSSLNLFEEAVQPPALTSPRFQSGAAAACPLLQPRLPLEVFVLLVELVGSHLSLGVTLVPNVAHGPTKGLRVYLPESCLDLLQHCPILGRNPGPVSSRMTSWRKQGEWIRYIEVMQQLLGHSRQLVSIMQQELTRLLPQGTAAPASSPPTVPLLQPPSPGTNLALGSTAQHQVLALVASALASASSLSKPAPPALLAPQLSPAAQARRALLLGARLVQWAASVLLSLEWSLALQAPGVRDLARQQKVVHATRQTMLQAATVRALSQAVLGTCQAVYEITPSAARRFDGYPYGADWDKARVIQQHWRAYMKRKKEAAAEADLRARRMRLLIAVKALVNDPRSNVRSALRATATSFVAHSSDPTHKAAEAAFKSFSTVYNGPLCSALWWSETLRHTMQDALAMRGKAETSGGSAGGSSILAGMAVDLDSSCGKHVQQLVQDALATRNWAKAEDQALELAKTMVQQVFWGIILMAKAGCLQLLPDRLEASRKLCGQGLVPSPTAQAAKEDRAALQV</sequence>
<dbReference type="Proteomes" id="UP000485058">
    <property type="component" value="Unassembled WGS sequence"/>
</dbReference>
<evidence type="ECO:0000313" key="2">
    <source>
        <dbReference type="EMBL" id="GFH20891.1"/>
    </source>
</evidence>